<accession>A0ABV8MQC7</accession>
<dbReference type="EMBL" id="JBHSBU010000001">
    <property type="protein sequence ID" value="MFC4160134.1"/>
    <property type="molecule type" value="Genomic_DNA"/>
</dbReference>
<organism evidence="2 3">
    <name type="scientific">Chitinimonas lacunae</name>
    <dbReference type="NCBI Taxonomy" id="1963018"/>
    <lineage>
        <taxon>Bacteria</taxon>
        <taxon>Pseudomonadati</taxon>
        <taxon>Pseudomonadota</taxon>
        <taxon>Betaproteobacteria</taxon>
        <taxon>Neisseriales</taxon>
        <taxon>Chitinibacteraceae</taxon>
        <taxon>Chitinimonas</taxon>
    </lineage>
</organism>
<feature type="region of interest" description="Disordered" evidence="1">
    <location>
        <begin position="32"/>
        <end position="66"/>
    </location>
</feature>
<evidence type="ECO:0000313" key="2">
    <source>
        <dbReference type="EMBL" id="MFC4160134.1"/>
    </source>
</evidence>
<comment type="caution">
    <text evidence="2">The sequence shown here is derived from an EMBL/GenBank/DDBJ whole genome shotgun (WGS) entry which is preliminary data.</text>
</comment>
<protein>
    <recommendedName>
        <fullName evidence="4">Secreted protein</fullName>
    </recommendedName>
</protein>
<proteinExistence type="predicted"/>
<sequence length="66" mass="7078">MVTLFPALTLLVASLIGVGVTYDVRQAAKKDAVQDLVPPSTSAQPEKNKSQETPPVADQEAAQWEK</sequence>
<name>A0ABV8MQC7_9NEIS</name>
<evidence type="ECO:0000313" key="3">
    <source>
        <dbReference type="Proteomes" id="UP001595791"/>
    </source>
</evidence>
<dbReference type="Proteomes" id="UP001595791">
    <property type="component" value="Unassembled WGS sequence"/>
</dbReference>
<gene>
    <name evidence="2" type="ORF">ACFOW7_12315</name>
</gene>
<keyword evidence="3" id="KW-1185">Reference proteome</keyword>
<evidence type="ECO:0008006" key="4">
    <source>
        <dbReference type="Google" id="ProtNLM"/>
    </source>
</evidence>
<reference evidence="3" key="1">
    <citation type="journal article" date="2019" name="Int. J. Syst. Evol. Microbiol.">
        <title>The Global Catalogue of Microorganisms (GCM) 10K type strain sequencing project: providing services to taxonomists for standard genome sequencing and annotation.</title>
        <authorList>
            <consortium name="The Broad Institute Genomics Platform"/>
            <consortium name="The Broad Institute Genome Sequencing Center for Infectious Disease"/>
            <person name="Wu L."/>
            <person name="Ma J."/>
        </authorList>
    </citation>
    <scope>NUCLEOTIDE SEQUENCE [LARGE SCALE GENOMIC DNA]</scope>
    <source>
        <strain evidence="3">LMG 29894</strain>
    </source>
</reference>
<dbReference type="RefSeq" id="WP_378164632.1">
    <property type="nucleotide sequence ID" value="NZ_JBHSBU010000001.1"/>
</dbReference>
<evidence type="ECO:0000256" key="1">
    <source>
        <dbReference type="SAM" id="MobiDB-lite"/>
    </source>
</evidence>